<evidence type="ECO:0000313" key="1">
    <source>
        <dbReference type="EMBL" id="TWJ04469.1"/>
    </source>
</evidence>
<name>A0A562UFT8_9SPHI</name>
<dbReference type="RefSeq" id="WP_144908717.1">
    <property type="nucleotide sequence ID" value="NZ_VLLI01000001.1"/>
</dbReference>
<dbReference type="AlphaFoldDB" id="A0A562UFT8"/>
<organism evidence="1 2">
    <name type="scientific">Mucilaginibacter frigoritolerans</name>
    <dbReference type="NCBI Taxonomy" id="652788"/>
    <lineage>
        <taxon>Bacteria</taxon>
        <taxon>Pseudomonadati</taxon>
        <taxon>Bacteroidota</taxon>
        <taxon>Sphingobacteriia</taxon>
        <taxon>Sphingobacteriales</taxon>
        <taxon>Sphingobacteriaceae</taxon>
        <taxon>Mucilaginibacter</taxon>
    </lineage>
</organism>
<reference evidence="1 2" key="1">
    <citation type="submission" date="2019-07" db="EMBL/GenBank/DDBJ databases">
        <title>Genomic Encyclopedia of Archaeal and Bacterial Type Strains, Phase II (KMG-II): from individual species to whole genera.</title>
        <authorList>
            <person name="Goeker M."/>
        </authorList>
    </citation>
    <scope>NUCLEOTIDE SEQUENCE [LARGE SCALE GENOMIC DNA]</scope>
    <source>
        <strain evidence="1 2">ATCC BAA-1854</strain>
    </source>
</reference>
<evidence type="ECO:0000313" key="2">
    <source>
        <dbReference type="Proteomes" id="UP000317010"/>
    </source>
</evidence>
<dbReference type="Proteomes" id="UP000317010">
    <property type="component" value="Unassembled WGS sequence"/>
</dbReference>
<dbReference type="OrthoDB" id="1446693at2"/>
<protein>
    <submittedName>
        <fullName evidence="1">Uncharacterized protein</fullName>
    </submittedName>
</protein>
<sequence>MMKSAHPNSWPQFSNILYIGDEPKTCLSIIEKFNKQLQEIENMYKGWFIGRNAKNKFSQHDKLQYHIHYHFEGGIAIFKFGNEDELPTYIRNECLNACKNLAVV</sequence>
<keyword evidence="2" id="KW-1185">Reference proteome</keyword>
<comment type="caution">
    <text evidence="1">The sequence shown here is derived from an EMBL/GenBank/DDBJ whole genome shotgun (WGS) entry which is preliminary data.</text>
</comment>
<proteinExistence type="predicted"/>
<accession>A0A562UFT8</accession>
<gene>
    <name evidence="1" type="ORF">JN11_00178</name>
</gene>
<dbReference type="EMBL" id="VLLI01000001">
    <property type="protein sequence ID" value="TWJ04469.1"/>
    <property type="molecule type" value="Genomic_DNA"/>
</dbReference>